<dbReference type="AlphaFoldDB" id="A0AAD2FVP2"/>
<dbReference type="GO" id="GO:0008081">
    <property type="term" value="F:phosphoric diester hydrolase activity"/>
    <property type="evidence" value="ECO:0007669"/>
    <property type="project" value="InterPro"/>
</dbReference>
<accession>A0AAD2FVP2</accession>
<comment type="caution">
    <text evidence="1">The sequence shown here is derived from an EMBL/GenBank/DDBJ whole genome shotgun (WGS) entry which is preliminary data.</text>
</comment>
<protein>
    <recommendedName>
        <fullName evidence="3">Glycerophosphodiester phosphodiesterase</fullName>
    </recommendedName>
</protein>
<dbReference type="Proteomes" id="UP001295423">
    <property type="component" value="Unassembled WGS sequence"/>
</dbReference>
<evidence type="ECO:0000313" key="2">
    <source>
        <dbReference type="Proteomes" id="UP001295423"/>
    </source>
</evidence>
<dbReference type="GO" id="GO:0006629">
    <property type="term" value="P:lipid metabolic process"/>
    <property type="evidence" value="ECO:0007669"/>
    <property type="project" value="InterPro"/>
</dbReference>
<keyword evidence="2" id="KW-1185">Reference proteome</keyword>
<dbReference type="InterPro" id="IPR017946">
    <property type="entry name" value="PLC-like_Pdiesterase_TIM-brl"/>
</dbReference>
<dbReference type="Gene3D" id="3.20.20.190">
    <property type="entry name" value="Phosphatidylinositol (PI) phosphodiesterase"/>
    <property type="match status" value="1"/>
</dbReference>
<reference evidence="1" key="1">
    <citation type="submission" date="2023-08" db="EMBL/GenBank/DDBJ databases">
        <authorList>
            <person name="Audoor S."/>
            <person name="Bilcke G."/>
        </authorList>
    </citation>
    <scope>NUCLEOTIDE SEQUENCE</scope>
</reference>
<evidence type="ECO:0000313" key="1">
    <source>
        <dbReference type="EMBL" id="CAJ1954314.1"/>
    </source>
</evidence>
<organism evidence="1 2">
    <name type="scientific">Cylindrotheca closterium</name>
    <dbReference type="NCBI Taxonomy" id="2856"/>
    <lineage>
        <taxon>Eukaryota</taxon>
        <taxon>Sar</taxon>
        <taxon>Stramenopiles</taxon>
        <taxon>Ochrophyta</taxon>
        <taxon>Bacillariophyta</taxon>
        <taxon>Bacillariophyceae</taxon>
        <taxon>Bacillariophycidae</taxon>
        <taxon>Bacillariales</taxon>
        <taxon>Bacillariaceae</taxon>
        <taxon>Cylindrotheca</taxon>
    </lineage>
</organism>
<dbReference type="EMBL" id="CAKOGP040001869">
    <property type="protein sequence ID" value="CAJ1954314.1"/>
    <property type="molecule type" value="Genomic_DNA"/>
</dbReference>
<sequence>MMLWNQKIGPNGKPLSPSSRIHQKIQRVVTAIIACSPFLWVFSSYSNRSIALTSSLRDPNRGKGGHPIVECSILKQFQICSHRLLEPPDNTVAGSMAAMTAFWNRGIRCFDIDSVTTKDSQLIAAHPEILGPKISPNSKSFDPASFTLEDMRSLGADEEGFPVLITVLEHYASLINSDETTKIPYFSENSQYVRGSLFHLDLKGPNLTPKHLDHIQDKLLELGIQNNVAICAGVLKDGDVGPGFDMLKHLGRNASRGSMCLVLRDREERDRNVAMVHDVVNNNEAIRSYASSYKFEKEFFSQLRGMPIITWTIDNEETLTYSIESGAAGVVTNHPMKLQKMLQDWIKGNQCVGG</sequence>
<proteinExistence type="predicted"/>
<gene>
    <name evidence="1" type="ORF">CYCCA115_LOCUS14906</name>
</gene>
<dbReference type="SUPFAM" id="SSF51695">
    <property type="entry name" value="PLC-like phosphodiesterases"/>
    <property type="match status" value="1"/>
</dbReference>
<evidence type="ECO:0008006" key="3">
    <source>
        <dbReference type="Google" id="ProtNLM"/>
    </source>
</evidence>
<name>A0AAD2FVP2_9STRA</name>